<dbReference type="PROSITE" id="PS00949">
    <property type="entry name" value="AUTOINDUCER_SYNTH_1"/>
    <property type="match status" value="1"/>
</dbReference>
<reference evidence="10" key="1">
    <citation type="submission" date="2017-05" db="EMBL/GenBank/DDBJ databases">
        <authorList>
            <person name="Rodrigo-Torres L."/>
            <person name="Arahal R. D."/>
            <person name="Lucena T."/>
        </authorList>
    </citation>
    <scope>NUCLEOTIDE SEQUENCE [LARGE SCALE GENOMIC DNA]</scope>
    <source>
        <strain evidence="10">CECT 8715</strain>
    </source>
</reference>
<name>A0A238JXE7_9RHOB</name>
<keyword evidence="4 8" id="KW-0949">S-adenosyl-L-methionine</keyword>
<dbReference type="RefSeq" id="WP_093962416.1">
    <property type="nucleotide sequence ID" value="NZ_FXYG01000001.1"/>
</dbReference>
<dbReference type="EMBL" id="FXYG01000001">
    <property type="protein sequence ID" value="SMX35320.1"/>
    <property type="molecule type" value="Genomic_DNA"/>
</dbReference>
<keyword evidence="3 8" id="KW-0808">Transferase</keyword>
<dbReference type="InterPro" id="IPR001690">
    <property type="entry name" value="Autoind_synthase"/>
</dbReference>
<evidence type="ECO:0000313" key="9">
    <source>
        <dbReference type="EMBL" id="SMX35320.1"/>
    </source>
</evidence>
<dbReference type="InterPro" id="IPR018311">
    <property type="entry name" value="Autoind_synth_CS"/>
</dbReference>
<dbReference type="PANTHER" id="PTHR39322:SF1">
    <property type="entry name" value="ISOVALERYL-HOMOSERINE LACTONE SYNTHASE"/>
    <property type="match status" value="1"/>
</dbReference>
<dbReference type="PANTHER" id="PTHR39322">
    <property type="entry name" value="ACYL-HOMOSERINE-LACTONE SYNTHASE"/>
    <property type="match status" value="1"/>
</dbReference>
<evidence type="ECO:0000256" key="8">
    <source>
        <dbReference type="RuleBase" id="RU361135"/>
    </source>
</evidence>
<protein>
    <recommendedName>
        <fullName evidence="1 8">Acyl-homoserine-lactone synthase</fullName>
        <ecNumber evidence="1 8">2.3.1.184</ecNumber>
    </recommendedName>
    <alternativeName>
        <fullName evidence="8">Autoinducer synthesis protein</fullName>
    </alternativeName>
</protein>
<dbReference type="EC" id="2.3.1.184" evidence="1 8"/>
<dbReference type="GO" id="GO:0061579">
    <property type="term" value="F:N-acyl homoserine lactone synthase activity"/>
    <property type="evidence" value="ECO:0007669"/>
    <property type="project" value="UniProtKB-UniRule"/>
</dbReference>
<evidence type="ECO:0000256" key="2">
    <source>
        <dbReference type="ARBA" id="ARBA00022654"/>
    </source>
</evidence>
<gene>
    <name evidence="9" type="primary">lasI_1</name>
    <name evidence="9" type="ORF">RUA8715_00913</name>
</gene>
<dbReference type="PROSITE" id="PS51187">
    <property type="entry name" value="AUTOINDUCER_SYNTH_2"/>
    <property type="match status" value="1"/>
</dbReference>
<comment type="similarity">
    <text evidence="7 8">Belongs to the autoinducer synthase family.</text>
</comment>
<keyword evidence="2 7" id="KW-0673">Quorum sensing</keyword>
<evidence type="ECO:0000256" key="7">
    <source>
        <dbReference type="PROSITE-ProRule" id="PRU00533"/>
    </source>
</evidence>
<keyword evidence="5 7" id="KW-0071">Autoinducer synthesis</keyword>
<comment type="catalytic activity">
    <reaction evidence="6 8">
        <text>a fatty acyl-[ACP] + S-adenosyl-L-methionine = an N-acyl-L-homoserine lactone + S-methyl-5'-thioadenosine + holo-[ACP] + H(+)</text>
        <dbReference type="Rhea" id="RHEA:10096"/>
        <dbReference type="Rhea" id="RHEA-COMP:9685"/>
        <dbReference type="Rhea" id="RHEA-COMP:14125"/>
        <dbReference type="ChEBI" id="CHEBI:15378"/>
        <dbReference type="ChEBI" id="CHEBI:17509"/>
        <dbReference type="ChEBI" id="CHEBI:55474"/>
        <dbReference type="ChEBI" id="CHEBI:59789"/>
        <dbReference type="ChEBI" id="CHEBI:64479"/>
        <dbReference type="ChEBI" id="CHEBI:138651"/>
        <dbReference type="EC" id="2.3.1.184"/>
    </reaction>
</comment>
<dbReference type="SUPFAM" id="SSF55729">
    <property type="entry name" value="Acyl-CoA N-acyltransferases (Nat)"/>
    <property type="match status" value="1"/>
</dbReference>
<organism evidence="9 10">
    <name type="scientific">Ruegeria arenilitoris</name>
    <dbReference type="NCBI Taxonomy" id="1173585"/>
    <lineage>
        <taxon>Bacteria</taxon>
        <taxon>Pseudomonadati</taxon>
        <taxon>Pseudomonadota</taxon>
        <taxon>Alphaproteobacteria</taxon>
        <taxon>Rhodobacterales</taxon>
        <taxon>Roseobacteraceae</taxon>
        <taxon>Ruegeria</taxon>
    </lineage>
</organism>
<dbReference type="OrthoDB" id="6169313at2"/>
<evidence type="ECO:0000256" key="3">
    <source>
        <dbReference type="ARBA" id="ARBA00022679"/>
    </source>
</evidence>
<dbReference type="PRINTS" id="PR01549">
    <property type="entry name" value="AUTOINDCRSYN"/>
</dbReference>
<evidence type="ECO:0000256" key="4">
    <source>
        <dbReference type="ARBA" id="ARBA00022691"/>
    </source>
</evidence>
<dbReference type="Pfam" id="PF00765">
    <property type="entry name" value="Autoind_synth"/>
    <property type="match status" value="1"/>
</dbReference>
<dbReference type="GO" id="GO:0009372">
    <property type="term" value="P:quorum sensing"/>
    <property type="evidence" value="ECO:0007669"/>
    <property type="project" value="UniProtKB-UniRule"/>
</dbReference>
<evidence type="ECO:0000256" key="1">
    <source>
        <dbReference type="ARBA" id="ARBA00012340"/>
    </source>
</evidence>
<evidence type="ECO:0000313" key="10">
    <source>
        <dbReference type="Proteomes" id="UP000202485"/>
    </source>
</evidence>
<dbReference type="Proteomes" id="UP000202485">
    <property type="component" value="Unassembled WGS sequence"/>
</dbReference>
<accession>A0A238JXE7</accession>
<dbReference type="AlphaFoldDB" id="A0A238JXE7"/>
<evidence type="ECO:0000256" key="5">
    <source>
        <dbReference type="ARBA" id="ARBA00022929"/>
    </source>
</evidence>
<evidence type="ECO:0000256" key="6">
    <source>
        <dbReference type="ARBA" id="ARBA00048576"/>
    </source>
</evidence>
<proteinExistence type="inferred from homology"/>
<dbReference type="Gene3D" id="3.40.630.30">
    <property type="match status" value="1"/>
</dbReference>
<dbReference type="GO" id="GO:0007165">
    <property type="term" value="P:signal transduction"/>
    <property type="evidence" value="ECO:0007669"/>
    <property type="project" value="TreeGrafter"/>
</dbReference>
<keyword evidence="10" id="KW-1185">Reference proteome</keyword>
<keyword evidence="9" id="KW-0012">Acyltransferase</keyword>
<sequence>MIIVIDGINQHKFKDVLDEMFKLRARVFGDRLGWEVNIQDGREFDQFDSLNPAHVVSINDEGDVVGCMRLLQTTGPHMLADVFSSILDGEPPIRSAQVWEATRFCVDTKRLGRGRGKNSVSYVTSEVMIGSFEYAQEAGVLDSVAVIDPVMNRVLQRSGNAPYDYVGTAKPMGKVVAMAALMDCSDERIQSIREYSSIDYDVFLTDDKALELVNSGHQAKMAQAGAANLDHQPLTDLEKYFVEQMHAATTKEEVQAVLKLIESVSDRFTPEQKTALLQPPRAFAHEA</sequence>
<dbReference type="InterPro" id="IPR016181">
    <property type="entry name" value="Acyl_CoA_acyltransferase"/>
</dbReference>